<feature type="transmembrane region" description="Helical" evidence="1">
    <location>
        <begin position="9"/>
        <end position="28"/>
    </location>
</feature>
<feature type="transmembrane region" description="Helical" evidence="1">
    <location>
        <begin position="425"/>
        <end position="446"/>
    </location>
</feature>
<protein>
    <recommendedName>
        <fullName evidence="3">Citrate transporter-like domain-containing protein</fullName>
    </recommendedName>
</protein>
<sequence length="448" mass="47496">QIYTGSRAGAMLAVCGLVAFAGLGQPWFKLRERFLLGVSVVMTICAYVFSSDAPALVFSALQRAAFLAAFMILLALLRDAAVTSPSVLAVGTFLTKQRPGKRYAALHIGGHALGVVLNFGALSLLGPLVQRGVRGDGAQDKTVTEIRERRQLSALDRGFSWIIAWSPTAVANAMVPVIVVGAQPGRMAMMGGVAAVAMFFVGWLEDKLRFRSLRASLAAKGVHVGIETPKFPKAPFWWFVSICLVLVGLAIAFMVSFQVSMVAALMLAAPLVTALWIWLQNRTRKDAWSASLARYRDIAMNSIPNGSPEALTLSSAGYTGLVAGGLLQAGSFADTLGLNDVPPLMIYIGVAALIPLASNAAMPPMMVVTFLAAMMTSSAMPGLDMTMLGFSFVMGWALNLTGSPFGASSLILSRVTGIPGTTLSWRWNGVFTLVAFLVVSVLVVVFSP</sequence>
<evidence type="ECO:0000256" key="1">
    <source>
        <dbReference type="SAM" id="Phobius"/>
    </source>
</evidence>
<evidence type="ECO:0008006" key="3">
    <source>
        <dbReference type="Google" id="ProtNLM"/>
    </source>
</evidence>
<feature type="transmembrane region" description="Helical" evidence="1">
    <location>
        <begin position="344"/>
        <end position="373"/>
    </location>
</feature>
<evidence type="ECO:0000313" key="2">
    <source>
        <dbReference type="EMBL" id="GAG60758.1"/>
    </source>
</evidence>
<keyword evidence="1" id="KW-0472">Membrane</keyword>
<comment type="caution">
    <text evidence="2">The sequence shown here is derived from an EMBL/GenBank/DDBJ whole genome shotgun (WGS) entry which is preliminary data.</text>
</comment>
<keyword evidence="1" id="KW-0812">Transmembrane</keyword>
<accession>X0ZK67</accession>
<feature type="transmembrane region" description="Helical" evidence="1">
    <location>
        <begin position="34"/>
        <end position="57"/>
    </location>
</feature>
<feature type="transmembrane region" description="Helical" evidence="1">
    <location>
        <begin position="187"/>
        <end position="204"/>
    </location>
</feature>
<gene>
    <name evidence="2" type="ORF">S01H4_17333</name>
</gene>
<organism evidence="2">
    <name type="scientific">marine sediment metagenome</name>
    <dbReference type="NCBI Taxonomy" id="412755"/>
    <lineage>
        <taxon>unclassified sequences</taxon>
        <taxon>metagenomes</taxon>
        <taxon>ecological metagenomes</taxon>
    </lineage>
</organism>
<reference evidence="2" key="1">
    <citation type="journal article" date="2014" name="Front. Microbiol.">
        <title>High frequency of phylogenetically diverse reductive dehalogenase-homologous genes in deep subseafloor sedimentary metagenomes.</title>
        <authorList>
            <person name="Kawai M."/>
            <person name="Futagami T."/>
            <person name="Toyoda A."/>
            <person name="Takaki Y."/>
            <person name="Nishi S."/>
            <person name="Hori S."/>
            <person name="Arai W."/>
            <person name="Tsubouchi T."/>
            <person name="Morono Y."/>
            <person name="Uchiyama I."/>
            <person name="Ito T."/>
            <person name="Fujiyama A."/>
            <person name="Inagaki F."/>
            <person name="Takami H."/>
        </authorList>
    </citation>
    <scope>NUCLEOTIDE SEQUENCE</scope>
    <source>
        <strain evidence="2">Expedition CK06-06</strain>
    </source>
</reference>
<keyword evidence="1" id="KW-1133">Transmembrane helix</keyword>
<feature type="transmembrane region" description="Helical" evidence="1">
    <location>
        <begin position="159"/>
        <end position="181"/>
    </location>
</feature>
<feature type="non-terminal residue" evidence="2">
    <location>
        <position position="1"/>
    </location>
</feature>
<dbReference type="AlphaFoldDB" id="X0ZK67"/>
<feature type="transmembrane region" description="Helical" evidence="1">
    <location>
        <begin position="64"/>
        <end position="83"/>
    </location>
</feature>
<feature type="transmembrane region" description="Helical" evidence="1">
    <location>
        <begin position="261"/>
        <end position="279"/>
    </location>
</feature>
<dbReference type="EMBL" id="BART01007628">
    <property type="protein sequence ID" value="GAG60758.1"/>
    <property type="molecule type" value="Genomic_DNA"/>
</dbReference>
<feature type="transmembrane region" description="Helical" evidence="1">
    <location>
        <begin position="236"/>
        <end position="255"/>
    </location>
</feature>
<feature type="transmembrane region" description="Helical" evidence="1">
    <location>
        <begin position="103"/>
        <end position="125"/>
    </location>
</feature>
<feature type="transmembrane region" description="Helical" evidence="1">
    <location>
        <begin position="385"/>
        <end position="405"/>
    </location>
</feature>
<proteinExistence type="predicted"/>
<name>X0ZK67_9ZZZZ</name>